<dbReference type="EMBL" id="JAINUF010000004">
    <property type="protein sequence ID" value="KAJ8364791.1"/>
    <property type="molecule type" value="Genomic_DNA"/>
</dbReference>
<accession>A0A9Q1J3J3</accession>
<feature type="compositionally biased region" description="Polar residues" evidence="1">
    <location>
        <begin position="93"/>
        <end position="111"/>
    </location>
</feature>
<protein>
    <submittedName>
        <fullName evidence="2">Uncharacterized protein</fullName>
    </submittedName>
</protein>
<feature type="compositionally biased region" description="Basic and acidic residues" evidence="1">
    <location>
        <begin position="80"/>
        <end position="91"/>
    </location>
</feature>
<reference evidence="2" key="1">
    <citation type="journal article" date="2023" name="Science">
        <title>Genome structures resolve the early diversification of teleost fishes.</title>
        <authorList>
            <person name="Parey E."/>
            <person name="Louis A."/>
            <person name="Montfort J."/>
            <person name="Bouchez O."/>
            <person name="Roques C."/>
            <person name="Iampietro C."/>
            <person name="Lluch J."/>
            <person name="Castinel A."/>
            <person name="Donnadieu C."/>
            <person name="Desvignes T."/>
            <person name="Floi Bucao C."/>
            <person name="Jouanno E."/>
            <person name="Wen M."/>
            <person name="Mejri S."/>
            <person name="Dirks R."/>
            <person name="Jansen H."/>
            <person name="Henkel C."/>
            <person name="Chen W.J."/>
            <person name="Zahm M."/>
            <person name="Cabau C."/>
            <person name="Klopp C."/>
            <person name="Thompson A.W."/>
            <person name="Robinson-Rechavi M."/>
            <person name="Braasch I."/>
            <person name="Lecointre G."/>
            <person name="Bobe J."/>
            <person name="Postlethwait J.H."/>
            <person name="Berthelot C."/>
            <person name="Roest Crollius H."/>
            <person name="Guiguen Y."/>
        </authorList>
    </citation>
    <scope>NUCLEOTIDE SEQUENCE</scope>
    <source>
        <strain evidence="2">WJC10195</strain>
    </source>
</reference>
<evidence type="ECO:0000313" key="2">
    <source>
        <dbReference type="EMBL" id="KAJ8364791.1"/>
    </source>
</evidence>
<dbReference type="AlphaFoldDB" id="A0A9Q1J3J3"/>
<feature type="compositionally biased region" description="Basic and acidic residues" evidence="1">
    <location>
        <begin position="167"/>
        <end position="182"/>
    </location>
</feature>
<organism evidence="2 3">
    <name type="scientific">Synaphobranchus kaupii</name>
    <name type="common">Kaup's arrowtooth eel</name>
    <dbReference type="NCBI Taxonomy" id="118154"/>
    <lineage>
        <taxon>Eukaryota</taxon>
        <taxon>Metazoa</taxon>
        <taxon>Chordata</taxon>
        <taxon>Craniata</taxon>
        <taxon>Vertebrata</taxon>
        <taxon>Euteleostomi</taxon>
        <taxon>Actinopterygii</taxon>
        <taxon>Neopterygii</taxon>
        <taxon>Teleostei</taxon>
        <taxon>Anguilliformes</taxon>
        <taxon>Synaphobranchidae</taxon>
        <taxon>Synaphobranchus</taxon>
    </lineage>
</organism>
<comment type="caution">
    <text evidence="2">The sequence shown here is derived from an EMBL/GenBank/DDBJ whole genome shotgun (WGS) entry which is preliminary data.</text>
</comment>
<evidence type="ECO:0000256" key="1">
    <source>
        <dbReference type="SAM" id="MobiDB-lite"/>
    </source>
</evidence>
<dbReference type="Proteomes" id="UP001152622">
    <property type="component" value="Chromosome 4"/>
</dbReference>
<sequence length="189" mass="20336">MAPIMADFLWEEPEPSRPERGRGPSGSQPTVVYNFAGVPSPVFPMPVAGGGEQEDELDEAQEGTDRRPPEQEGAESNVHQSEDREVQDRDNQPGPSGISTVPQLASSSATDRSPESELPGAGGRGARLERAELDRADRGAAGGFGQLYFSDLVTLELGDLYPTNGDSRPRDETDRPITPRDEVDSDDSD</sequence>
<proteinExistence type="predicted"/>
<feature type="region of interest" description="Disordered" evidence="1">
    <location>
        <begin position="158"/>
        <end position="189"/>
    </location>
</feature>
<name>A0A9Q1J3J3_SYNKA</name>
<evidence type="ECO:0000313" key="3">
    <source>
        <dbReference type="Proteomes" id="UP001152622"/>
    </source>
</evidence>
<keyword evidence="3" id="KW-1185">Reference proteome</keyword>
<feature type="compositionally biased region" description="Acidic residues" evidence="1">
    <location>
        <begin position="52"/>
        <end position="62"/>
    </location>
</feature>
<feature type="region of interest" description="Disordered" evidence="1">
    <location>
        <begin position="1"/>
        <end position="128"/>
    </location>
</feature>
<gene>
    <name evidence="2" type="ORF">SKAU_G00136220</name>
</gene>